<reference evidence="2" key="2">
    <citation type="submission" date="2019-06" db="EMBL/GenBank/DDBJ databases">
        <title>Genomics analysis of Aphanomyces spp. identifies a new class of oomycete effector associated with host adaptation.</title>
        <authorList>
            <person name="Gaulin E."/>
        </authorList>
    </citation>
    <scope>NUCLEOTIDE SEQUENCE</scope>
    <source>
        <strain evidence="2">CBS 578.67</strain>
    </source>
</reference>
<sequence>MATDVSTASLQDLLLSSSIVEEQGEDDDDAFLEALQTERLKRDLASMVALDPIAARALLPADYSPPSEADAAVIRIQSRWRQRRAQREFTRLLWDKYEADEAARRLREQKLVEDTLQMLDRLALQRKMTAEAYMNKCRKNHQNRVAYSIQCVYRRYSSKKRPSTSMTSSTYLPSVSGGLDDADVVRPGSR</sequence>
<accession>A0A485KAI1</accession>
<dbReference type="Proteomes" id="UP000332933">
    <property type="component" value="Unassembled WGS sequence"/>
</dbReference>
<evidence type="ECO:0000256" key="1">
    <source>
        <dbReference type="SAM" id="MobiDB-lite"/>
    </source>
</evidence>
<proteinExistence type="predicted"/>
<dbReference type="AlphaFoldDB" id="A0A485KAI1"/>
<dbReference type="EMBL" id="CAADRA010000456">
    <property type="protein sequence ID" value="VFT80200.1"/>
    <property type="molecule type" value="Genomic_DNA"/>
</dbReference>
<protein>
    <submittedName>
        <fullName evidence="3">Aste57867_3020 protein</fullName>
    </submittedName>
</protein>
<reference evidence="3 4" key="1">
    <citation type="submission" date="2019-03" db="EMBL/GenBank/DDBJ databases">
        <authorList>
            <person name="Gaulin E."/>
            <person name="Dumas B."/>
        </authorList>
    </citation>
    <scope>NUCLEOTIDE SEQUENCE [LARGE SCALE GENOMIC DNA]</scope>
    <source>
        <strain evidence="3">CBS 568.67</strain>
    </source>
</reference>
<gene>
    <name evidence="3" type="primary">Aste57867_3020</name>
    <name evidence="2" type="ORF">As57867_003011</name>
    <name evidence="3" type="ORF">ASTE57867_3020</name>
</gene>
<dbReference type="OrthoDB" id="71237at2759"/>
<organism evidence="3 4">
    <name type="scientific">Aphanomyces stellatus</name>
    <dbReference type="NCBI Taxonomy" id="120398"/>
    <lineage>
        <taxon>Eukaryota</taxon>
        <taxon>Sar</taxon>
        <taxon>Stramenopiles</taxon>
        <taxon>Oomycota</taxon>
        <taxon>Saprolegniomycetes</taxon>
        <taxon>Saprolegniales</taxon>
        <taxon>Verrucalvaceae</taxon>
        <taxon>Aphanomyces</taxon>
    </lineage>
</organism>
<dbReference type="EMBL" id="VJMH01000456">
    <property type="protein sequence ID" value="KAF0716112.1"/>
    <property type="molecule type" value="Genomic_DNA"/>
</dbReference>
<feature type="compositionally biased region" description="Polar residues" evidence="1">
    <location>
        <begin position="163"/>
        <end position="173"/>
    </location>
</feature>
<dbReference type="PROSITE" id="PS50096">
    <property type="entry name" value="IQ"/>
    <property type="match status" value="1"/>
</dbReference>
<keyword evidence="4" id="KW-1185">Reference proteome</keyword>
<name>A0A485KAI1_9STRA</name>
<feature type="region of interest" description="Disordered" evidence="1">
    <location>
        <begin position="158"/>
        <end position="190"/>
    </location>
</feature>
<evidence type="ECO:0000313" key="4">
    <source>
        <dbReference type="Proteomes" id="UP000332933"/>
    </source>
</evidence>
<evidence type="ECO:0000313" key="3">
    <source>
        <dbReference type="EMBL" id="VFT80200.1"/>
    </source>
</evidence>
<evidence type="ECO:0000313" key="2">
    <source>
        <dbReference type="EMBL" id="KAF0716112.1"/>
    </source>
</evidence>